<evidence type="ECO:0008006" key="4">
    <source>
        <dbReference type="Google" id="ProtNLM"/>
    </source>
</evidence>
<protein>
    <recommendedName>
        <fullName evidence="4">Major facilitator superfamily (MFS) profile domain-containing protein</fullName>
    </recommendedName>
</protein>
<evidence type="ECO:0000256" key="1">
    <source>
        <dbReference type="SAM" id="Phobius"/>
    </source>
</evidence>
<dbReference type="EMBL" id="BGPR01300680">
    <property type="protein sequence ID" value="GBN65242.1"/>
    <property type="molecule type" value="Genomic_DNA"/>
</dbReference>
<keyword evidence="1" id="KW-1133">Transmembrane helix</keyword>
<feature type="non-terminal residue" evidence="2">
    <location>
        <position position="1"/>
    </location>
</feature>
<feature type="transmembrane region" description="Helical" evidence="1">
    <location>
        <begin position="28"/>
        <end position="51"/>
    </location>
</feature>
<evidence type="ECO:0000313" key="3">
    <source>
        <dbReference type="Proteomes" id="UP000499080"/>
    </source>
</evidence>
<sequence length="56" mass="6491">SCDSWEYDDSIYASTILGKFNLVCDREWLISMSKSIFIAGYFVSNIIFGYLSDKYD</sequence>
<gene>
    <name evidence="2" type="ORF">AVEN_239322_1</name>
</gene>
<dbReference type="Proteomes" id="UP000499080">
    <property type="component" value="Unassembled WGS sequence"/>
</dbReference>
<comment type="caution">
    <text evidence="2">The sequence shown here is derived from an EMBL/GenBank/DDBJ whole genome shotgun (WGS) entry which is preliminary data.</text>
</comment>
<dbReference type="OrthoDB" id="6435585at2759"/>
<proteinExistence type="predicted"/>
<name>A0A4Y2QPG5_ARAVE</name>
<keyword evidence="3" id="KW-1185">Reference proteome</keyword>
<keyword evidence="1" id="KW-0472">Membrane</keyword>
<keyword evidence="1" id="KW-0812">Transmembrane</keyword>
<dbReference type="AlphaFoldDB" id="A0A4Y2QPG5"/>
<accession>A0A4Y2QPG5</accession>
<evidence type="ECO:0000313" key="2">
    <source>
        <dbReference type="EMBL" id="GBN65242.1"/>
    </source>
</evidence>
<organism evidence="2 3">
    <name type="scientific">Araneus ventricosus</name>
    <name type="common">Orbweaver spider</name>
    <name type="synonym">Epeira ventricosa</name>
    <dbReference type="NCBI Taxonomy" id="182803"/>
    <lineage>
        <taxon>Eukaryota</taxon>
        <taxon>Metazoa</taxon>
        <taxon>Ecdysozoa</taxon>
        <taxon>Arthropoda</taxon>
        <taxon>Chelicerata</taxon>
        <taxon>Arachnida</taxon>
        <taxon>Araneae</taxon>
        <taxon>Araneomorphae</taxon>
        <taxon>Entelegynae</taxon>
        <taxon>Araneoidea</taxon>
        <taxon>Araneidae</taxon>
        <taxon>Araneus</taxon>
    </lineage>
</organism>
<reference evidence="2 3" key="1">
    <citation type="journal article" date="2019" name="Sci. Rep.">
        <title>Orb-weaving spider Araneus ventricosus genome elucidates the spidroin gene catalogue.</title>
        <authorList>
            <person name="Kono N."/>
            <person name="Nakamura H."/>
            <person name="Ohtoshi R."/>
            <person name="Moran D.A.P."/>
            <person name="Shinohara A."/>
            <person name="Yoshida Y."/>
            <person name="Fujiwara M."/>
            <person name="Mori M."/>
            <person name="Tomita M."/>
            <person name="Arakawa K."/>
        </authorList>
    </citation>
    <scope>NUCLEOTIDE SEQUENCE [LARGE SCALE GENOMIC DNA]</scope>
</reference>